<keyword evidence="1" id="KW-0472">Membrane</keyword>
<dbReference type="InterPro" id="IPR014591">
    <property type="entry name" value="UCP034455"/>
</dbReference>
<dbReference type="RefSeq" id="WP_208647899.1">
    <property type="nucleotide sequence ID" value="NZ_JANSLM010000030.1"/>
</dbReference>
<dbReference type="EMBL" id="JANSLM010000030">
    <property type="protein sequence ID" value="MDT8843836.1"/>
    <property type="molecule type" value="Genomic_DNA"/>
</dbReference>
<name>A0AAP5UZ77_9BURK</name>
<feature type="transmembrane region" description="Helical" evidence="1">
    <location>
        <begin position="105"/>
        <end position="124"/>
    </location>
</feature>
<feature type="transmembrane region" description="Helical" evidence="1">
    <location>
        <begin position="153"/>
        <end position="172"/>
    </location>
</feature>
<sequence>MDFSAPLLPEPAPPRLQPDLVDKRIKFMNENRIHRIFSVSLILKGAHALIECIGGLALAFGDKSTILALVNTLTQEELVEDPKDFIATHLLTFATHFSVSSQHFYAFYLLSHGIIKVFLVIGLLRNKLWAYPASLVVLGLFIIYQGYRFSYTHSFGLVVLTVLDLFVMLLIWHEYRLMRHGKISSQAAL</sequence>
<keyword evidence="1" id="KW-0812">Transmembrane</keyword>
<dbReference type="Proteomes" id="UP001246473">
    <property type="component" value="Unassembled WGS sequence"/>
</dbReference>
<feature type="transmembrane region" description="Helical" evidence="1">
    <location>
        <begin position="36"/>
        <end position="60"/>
    </location>
</feature>
<feature type="transmembrane region" description="Helical" evidence="1">
    <location>
        <begin position="129"/>
        <end position="147"/>
    </location>
</feature>
<reference evidence="2" key="1">
    <citation type="submission" date="2022-08" db="EMBL/GenBank/DDBJ databases">
        <authorList>
            <person name="Kim S.-J."/>
        </authorList>
    </citation>
    <scope>NUCLEOTIDE SEQUENCE</scope>
    <source>
        <strain evidence="2">KJ</strain>
    </source>
</reference>
<dbReference type="InterPro" id="IPR021125">
    <property type="entry name" value="DUF2127"/>
</dbReference>
<evidence type="ECO:0000313" key="3">
    <source>
        <dbReference type="Proteomes" id="UP001246473"/>
    </source>
</evidence>
<dbReference type="PIRSF" id="PIRSF034455">
    <property type="entry name" value="UCP034455"/>
    <property type="match status" value="1"/>
</dbReference>
<keyword evidence="1" id="KW-1133">Transmembrane helix</keyword>
<dbReference type="AlphaFoldDB" id="A0AAP5UZ77"/>
<protein>
    <submittedName>
        <fullName evidence="2">DUF2127 domain-containing protein</fullName>
    </submittedName>
</protein>
<proteinExistence type="predicted"/>
<dbReference type="Pfam" id="PF09900">
    <property type="entry name" value="DUF2127"/>
    <property type="match status" value="1"/>
</dbReference>
<organism evidence="2 3">
    <name type="scientific">Paraburkholderia fungorum</name>
    <dbReference type="NCBI Taxonomy" id="134537"/>
    <lineage>
        <taxon>Bacteria</taxon>
        <taxon>Pseudomonadati</taxon>
        <taxon>Pseudomonadota</taxon>
        <taxon>Betaproteobacteria</taxon>
        <taxon>Burkholderiales</taxon>
        <taxon>Burkholderiaceae</taxon>
        <taxon>Paraburkholderia</taxon>
    </lineage>
</organism>
<comment type="caution">
    <text evidence="2">The sequence shown here is derived from an EMBL/GenBank/DDBJ whole genome shotgun (WGS) entry which is preliminary data.</text>
</comment>
<gene>
    <name evidence="2" type="ORF">ParKJ_41305</name>
</gene>
<evidence type="ECO:0000256" key="1">
    <source>
        <dbReference type="SAM" id="Phobius"/>
    </source>
</evidence>
<accession>A0AAP5UZ77</accession>
<evidence type="ECO:0000313" key="2">
    <source>
        <dbReference type="EMBL" id="MDT8843836.1"/>
    </source>
</evidence>